<organism evidence="14 15">
    <name type="scientific">Cinchona calisaya</name>
    <dbReference type="NCBI Taxonomy" id="153742"/>
    <lineage>
        <taxon>Eukaryota</taxon>
        <taxon>Viridiplantae</taxon>
        <taxon>Streptophyta</taxon>
        <taxon>Embryophyta</taxon>
        <taxon>Tracheophyta</taxon>
        <taxon>Spermatophyta</taxon>
        <taxon>Magnoliopsida</taxon>
        <taxon>eudicotyledons</taxon>
        <taxon>Gunneridae</taxon>
        <taxon>Pentapetalae</taxon>
        <taxon>asterids</taxon>
        <taxon>lamiids</taxon>
        <taxon>Gentianales</taxon>
        <taxon>Rubiaceae</taxon>
        <taxon>Cinchonoideae</taxon>
        <taxon>Cinchoneae</taxon>
        <taxon>Cinchona</taxon>
    </lineage>
</organism>
<keyword evidence="5 11" id="KW-0812">Transmembrane</keyword>
<dbReference type="PANTHER" id="PTHR15422:SF24">
    <property type="entry name" value="DOMON RELATED DOMAIN-CONTAINING PROTEIN"/>
    <property type="match status" value="1"/>
</dbReference>
<dbReference type="Proteomes" id="UP001630127">
    <property type="component" value="Unassembled WGS sequence"/>
</dbReference>
<evidence type="ECO:0000256" key="4">
    <source>
        <dbReference type="ARBA" id="ARBA00022617"/>
    </source>
</evidence>
<feature type="signal peptide" evidence="12">
    <location>
        <begin position="1"/>
        <end position="27"/>
    </location>
</feature>
<dbReference type="InterPro" id="IPR045150">
    <property type="entry name" value="CYB561D1/2"/>
</dbReference>
<feature type="transmembrane region" description="Helical" evidence="11">
    <location>
        <begin position="159"/>
        <end position="183"/>
    </location>
</feature>
<keyword evidence="12" id="KW-0732">Signal</keyword>
<evidence type="ECO:0000256" key="8">
    <source>
        <dbReference type="ARBA" id="ARBA00022989"/>
    </source>
</evidence>
<evidence type="ECO:0000313" key="15">
    <source>
        <dbReference type="Proteomes" id="UP001630127"/>
    </source>
</evidence>
<evidence type="ECO:0000256" key="7">
    <source>
        <dbReference type="ARBA" id="ARBA00022982"/>
    </source>
</evidence>
<evidence type="ECO:0000256" key="9">
    <source>
        <dbReference type="ARBA" id="ARBA00023004"/>
    </source>
</evidence>
<evidence type="ECO:0000313" key="14">
    <source>
        <dbReference type="EMBL" id="KAL3529627.1"/>
    </source>
</evidence>
<evidence type="ECO:0000256" key="1">
    <source>
        <dbReference type="ARBA" id="ARBA00001970"/>
    </source>
</evidence>
<name>A0ABD3AFT4_9GENT</name>
<dbReference type="PANTHER" id="PTHR15422">
    <property type="entry name" value="OS05G0565100 PROTEIN"/>
    <property type="match status" value="1"/>
</dbReference>
<evidence type="ECO:0000256" key="3">
    <source>
        <dbReference type="ARBA" id="ARBA00022448"/>
    </source>
</evidence>
<keyword evidence="9" id="KW-0408">Iron</keyword>
<proteinExistence type="predicted"/>
<dbReference type="CDD" id="cd08760">
    <property type="entry name" value="Cyt_b561_FRRS1_like"/>
    <property type="match status" value="1"/>
</dbReference>
<keyword evidence="6" id="KW-0479">Metal-binding</keyword>
<feature type="transmembrane region" description="Helical" evidence="11">
    <location>
        <begin position="129"/>
        <end position="147"/>
    </location>
</feature>
<sequence>MHGLSKIFWCISASLFALHQYLPSVKCSSIELRPAKNSHNSIKNEDDSKKAFDIAVHGILLWASTGFLMPVGVLFIRMSRTSTHEFHRTRLKVFFYLHTILQVIAVLLATAGSVISIRNFENSFNNCHQRLGLALYGAIYVQVLIGFRRPRRGTKARTVWYISHWIMGTSVAFAGIFNTYTGLRAYHMKTSKSTSLWTILFTAQVSLMAFFYLFQEKWDYIQKQGVILGNEPVTSSVQITSQEENNKEASTTEPRRKSNALGTYFSRSNALNKLFQLT</sequence>
<evidence type="ECO:0000256" key="12">
    <source>
        <dbReference type="SAM" id="SignalP"/>
    </source>
</evidence>
<feature type="domain" description="Cytochrome b561" evidence="13">
    <location>
        <begin position="21"/>
        <end position="222"/>
    </location>
</feature>
<evidence type="ECO:0000256" key="10">
    <source>
        <dbReference type="ARBA" id="ARBA00023136"/>
    </source>
</evidence>
<dbReference type="Gene3D" id="1.20.120.1770">
    <property type="match status" value="1"/>
</dbReference>
<keyword evidence="8 11" id="KW-1133">Transmembrane helix</keyword>
<feature type="transmembrane region" description="Helical" evidence="11">
    <location>
        <begin position="51"/>
        <end position="75"/>
    </location>
</feature>
<evidence type="ECO:0000256" key="2">
    <source>
        <dbReference type="ARBA" id="ARBA00004141"/>
    </source>
</evidence>
<evidence type="ECO:0000256" key="5">
    <source>
        <dbReference type="ARBA" id="ARBA00022692"/>
    </source>
</evidence>
<evidence type="ECO:0000256" key="11">
    <source>
        <dbReference type="SAM" id="Phobius"/>
    </source>
</evidence>
<dbReference type="SMART" id="SM00665">
    <property type="entry name" value="B561"/>
    <property type="match status" value="1"/>
</dbReference>
<protein>
    <recommendedName>
        <fullName evidence="13">Cytochrome b561 domain-containing protein</fullName>
    </recommendedName>
</protein>
<keyword evidence="4" id="KW-0349">Heme</keyword>
<comment type="cofactor">
    <cofactor evidence="1">
        <name>heme b</name>
        <dbReference type="ChEBI" id="CHEBI:60344"/>
    </cofactor>
</comment>
<feature type="transmembrane region" description="Helical" evidence="11">
    <location>
        <begin position="95"/>
        <end position="117"/>
    </location>
</feature>
<evidence type="ECO:0000256" key="6">
    <source>
        <dbReference type="ARBA" id="ARBA00022723"/>
    </source>
</evidence>
<dbReference type="Pfam" id="PF03188">
    <property type="entry name" value="Cytochrom_B561"/>
    <property type="match status" value="1"/>
</dbReference>
<evidence type="ECO:0000259" key="13">
    <source>
        <dbReference type="PROSITE" id="PS50939"/>
    </source>
</evidence>
<comment type="caution">
    <text evidence="14">The sequence shown here is derived from an EMBL/GenBank/DDBJ whole genome shotgun (WGS) entry which is preliminary data.</text>
</comment>
<feature type="chain" id="PRO_5044759666" description="Cytochrome b561 domain-containing protein" evidence="12">
    <location>
        <begin position="28"/>
        <end position="278"/>
    </location>
</feature>
<dbReference type="EMBL" id="JBJUIK010000004">
    <property type="protein sequence ID" value="KAL3529627.1"/>
    <property type="molecule type" value="Genomic_DNA"/>
</dbReference>
<dbReference type="PROSITE" id="PS50939">
    <property type="entry name" value="CYTOCHROME_B561"/>
    <property type="match status" value="1"/>
</dbReference>
<accession>A0ABD3AFT4</accession>
<feature type="transmembrane region" description="Helical" evidence="11">
    <location>
        <begin position="195"/>
        <end position="214"/>
    </location>
</feature>
<keyword evidence="3" id="KW-0813">Transport</keyword>
<dbReference type="GO" id="GO:0016020">
    <property type="term" value="C:membrane"/>
    <property type="evidence" value="ECO:0007669"/>
    <property type="project" value="UniProtKB-SubCell"/>
</dbReference>
<keyword evidence="10 11" id="KW-0472">Membrane</keyword>
<dbReference type="InterPro" id="IPR006593">
    <property type="entry name" value="Cyt_b561/ferric_Rdtase_TM"/>
</dbReference>
<dbReference type="AlphaFoldDB" id="A0ABD3AFT4"/>
<dbReference type="GO" id="GO:0046872">
    <property type="term" value="F:metal ion binding"/>
    <property type="evidence" value="ECO:0007669"/>
    <property type="project" value="UniProtKB-KW"/>
</dbReference>
<keyword evidence="7" id="KW-0249">Electron transport</keyword>
<keyword evidence="15" id="KW-1185">Reference proteome</keyword>
<comment type="subcellular location">
    <subcellularLocation>
        <location evidence="2">Membrane</location>
        <topology evidence="2">Multi-pass membrane protein</topology>
    </subcellularLocation>
</comment>
<gene>
    <name evidence="14" type="ORF">ACH5RR_008949</name>
</gene>
<reference evidence="14 15" key="1">
    <citation type="submission" date="2024-11" db="EMBL/GenBank/DDBJ databases">
        <title>A near-complete genome assembly of Cinchona calisaya.</title>
        <authorList>
            <person name="Lian D.C."/>
            <person name="Zhao X.W."/>
            <person name="Wei L."/>
        </authorList>
    </citation>
    <scope>NUCLEOTIDE SEQUENCE [LARGE SCALE GENOMIC DNA]</scope>
    <source>
        <tissue evidence="14">Nenye</tissue>
    </source>
</reference>